<keyword evidence="2" id="KW-0479">Metal-binding</keyword>
<name>A0ABR6KUR3_9BACT</name>
<gene>
    <name evidence="7" type="ORF">GGQ57_005176</name>
</gene>
<dbReference type="Pfam" id="PF01869">
    <property type="entry name" value="BcrAD_BadFG"/>
    <property type="match status" value="2"/>
</dbReference>
<dbReference type="InterPro" id="IPR018709">
    <property type="entry name" value="CoA_activase_DUF2229"/>
</dbReference>
<comment type="cofactor">
    <cofactor evidence="1">
        <name>[4Fe-4S] cluster</name>
        <dbReference type="ChEBI" id="CHEBI:49883"/>
    </cofactor>
</comment>
<evidence type="ECO:0000256" key="1">
    <source>
        <dbReference type="ARBA" id="ARBA00001966"/>
    </source>
</evidence>
<dbReference type="InterPro" id="IPR002731">
    <property type="entry name" value="ATPase_BadF"/>
</dbReference>
<dbReference type="Pfam" id="PF09989">
    <property type="entry name" value="DUF2229"/>
    <property type="match status" value="1"/>
</dbReference>
<evidence type="ECO:0000256" key="4">
    <source>
        <dbReference type="ARBA" id="ARBA00023014"/>
    </source>
</evidence>
<dbReference type="NCBIfam" id="TIGR00241">
    <property type="entry name" value="CoA_E_activ"/>
    <property type="match status" value="1"/>
</dbReference>
<dbReference type="PANTHER" id="PTHR32329:SF4">
    <property type="entry name" value="ACTIVATOR OF 2-HYDROXYACYL-COA DEHYDRATASE"/>
    <property type="match status" value="1"/>
</dbReference>
<organism evidence="7 8">
    <name type="scientific">Parabacteroides faecis</name>
    <dbReference type="NCBI Taxonomy" id="1217282"/>
    <lineage>
        <taxon>Bacteria</taxon>
        <taxon>Pseudomonadati</taxon>
        <taxon>Bacteroidota</taxon>
        <taxon>Bacteroidia</taxon>
        <taxon>Bacteroidales</taxon>
        <taxon>Tannerellaceae</taxon>
        <taxon>Parabacteroides</taxon>
    </lineage>
</organism>
<feature type="domain" description="DUF2229" evidence="6">
    <location>
        <begin position="680"/>
        <end position="898"/>
    </location>
</feature>
<dbReference type="InterPro" id="IPR008275">
    <property type="entry name" value="CoA_E_activase_dom"/>
</dbReference>
<evidence type="ECO:0000256" key="3">
    <source>
        <dbReference type="ARBA" id="ARBA00023004"/>
    </source>
</evidence>
<dbReference type="InterPro" id="IPR043129">
    <property type="entry name" value="ATPase_NBD"/>
</dbReference>
<dbReference type="InterPro" id="IPR051805">
    <property type="entry name" value="Dehydratase_Activator_Redct"/>
</dbReference>
<evidence type="ECO:0000259" key="5">
    <source>
        <dbReference type="Pfam" id="PF01869"/>
    </source>
</evidence>
<dbReference type="EMBL" id="JACHOC010000015">
    <property type="protein sequence ID" value="MBB4625224.1"/>
    <property type="molecule type" value="Genomic_DNA"/>
</dbReference>
<protein>
    <submittedName>
        <fullName evidence="7">CoA-substrate-specific enzyme activase</fullName>
    </submittedName>
</protein>
<proteinExistence type="predicted"/>
<reference evidence="7 8" key="1">
    <citation type="submission" date="2020-08" db="EMBL/GenBank/DDBJ databases">
        <title>Genomic Encyclopedia of Type Strains, Phase IV (KMG-IV): sequencing the most valuable type-strain genomes for metagenomic binning, comparative biology and taxonomic classification.</title>
        <authorList>
            <person name="Goeker M."/>
        </authorList>
    </citation>
    <scope>NUCLEOTIDE SEQUENCE [LARGE SCALE GENOMIC DNA]</scope>
    <source>
        <strain evidence="7 8">DSM 102983</strain>
    </source>
</reference>
<evidence type="ECO:0000313" key="8">
    <source>
        <dbReference type="Proteomes" id="UP000533637"/>
    </source>
</evidence>
<dbReference type="Proteomes" id="UP000533637">
    <property type="component" value="Unassembled WGS sequence"/>
</dbReference>
<keyword evidence="3" id="KW-0408">Iron</keyword>
<dbReference type="CDD" id="cd24034">
    <property type="entry name" value="ASKHA_NBD_O66634-like_rpt1"/>
    <property type="match status" value="1"/>
</dbReference>
<sequence>MKPNTICSIGIDVGSTTLKVVVLNDRNEIIYKVYRRHKADFNTLFVEELNTVTSRFPDCRFTIAITGSAGMGISERTGIPFVQEVVASIEVVDKEYPDTHTLIDLGGEDAKMVFFKDGRQPDIRMNGSCAGGTGAFIDQMADLMNIPVEELGRQALKYEKLYPVASRCGVFAKTDVQNLISRNVPVPDISMSILRTVAVQSVTTLARGCDIQPKILCIGGPLTFIPALRDSFVELLNLDEADLIVPANSEYFPAWGTALYNREGETIEDISLLIQKLGIKDHKRKDVLPALFANEEEYQSWKENRKIKPLKRAELGSKKNIECFLGIDSGSTTTKILIMDTDGDIVYTFYGTNQGNSLRKVIEGLNGFYQEAKNKGVTFRFISSAATGYGEDLIKSALNLDYGIVETMAHLSGAQYVDPEVSFVLDIGGQDMKSIFTRNGVISNIELNEACSSGCGSFLQNFAATMNMGLSEFTKAACLAEYPSDLGSRCTVFMNSKVKQSLRENAALGDIAAGLAYSVIKNCLFKVLKITNLNLLGEHIVVQGGTFRNDAVYRALELLSGKSVSTTDYPELMGALGAALYARKMWQADKKQTLFTGEEVLPDVNTVDTKELQCKGCTNKCSILRFRFDNGNICYAGNKCEKVFFSKTTAAEKGYNAFDRKNEILFARSSEKQTSVSGLRIGIPRVLNMFENYPFWHTLLTECDLEVVLSPESTTALYQKGVGSVMSDNICFPAKLVHGHILALAEQKVDRIFYPMIVKEEKEFDSSVNSYNCPVVSGYPDVIRSSMEPEEKFGIPFDKPVVTFSNDKALEKACFTYLSSLGVSEVVFRKAFVKALKERNETKDALRDKQKALFDQAVRENKLVFVVVGRPYHTDPLIHQKVGQILSDMGVYVFTDDIFRHKESKGFGKLNIVSQWSYPNRVVQAAMEVAKLPQNVQLVQLNSFGCGPDSFFMDETGEILKQAGKNHTILRIDEIASPGSVRLRMRSLIESLKVIIPDPVTGTKTFQGYDVAYKKEDRQKTILAPWFADFISPFIPALGELAGYKIVNLPKTNTVSAEAGLVYGHNEVCYPSTLILGDIITALQSGEYDLDDVVVAITQTGGQCRATNYLAQIKSGLMNAGFSNIPVLVFAAGEVFQNDQKAFKLPVLKLMDIVVYMLLYADALQQMYSSTIIREKKKGETQHLFDFYIERGVEAIRRNDHKALLSLLEQAVADFNGVDIYDREFTKIGLVGEIYVKYNNYGQAHITEWLRSRNMEVVTPPIIDFVMQYFVNSQANVKNGLQKDNLFKHCLSPIFWKYMNDKIRKVEGIVKSYRFHVPSKSIYVKAKYASEILDLSNQFGEGWLIAGEVASYARQGIKRVVCIQPFGCIANHIVAKGIEKRLRKFYPEMNLLYLDVDGGMAEVNLQNRLHFLIND</sequence>
<evidence type="ECO:0000256" key="2">
    <source>
        <dbReference type="ARBA" id="ARBA00022723"/>
    </source>
</evidence>
<evidence type="ECO:0000313" key="7">
    <source>
        <dbReference type="EMBL" id="MBB4625224.1"/>
    </source>
</evidence>
<comment type="caution">
    <text evidence="7">The sequence shown here is derived from an EMBL/GenBank/DDBJ whole genome shotgun (WGS) entry which is preliminary data.</text>
</comment>
<keyword evidence="4" id="KW-0411">Iron-sulfur</keyword>
<feature type="domain" description="ATPase BadF/BadG/BcrA/BcrD type" evidence="5">
    <location>
        <begin position="9"/>
        <end position="260"/>
    </location>
</feature>
<dbReference type="CDD" id="cd24035">
    <property type="entry name" value="ASKHA_NBD_O66634-like_rpt2"/>
    <property type="match status" value="1"/>
</dbReference>
<dbReference type="SUPFAM" id="SSF53067">
    <property type="entry name" value="Actin-like ATPase domain"/>
    <property type="match status" value="2"/>
</dbReference>
<dbReference type="Gene3D" id="3.30.420.40">
    <property type="match status" value="4"/>
</dbReference>
<feature type="domain" description="ATPase BadF/BadG/BcrA/BcrD type" evidence="5">
    <location>
        <begin position="325"/>
        <end position="582"/>
    </location>
</feature>
<accession>A0ABR6KUR3</accession>
<evidence type="ECO:0000259" key="6">
    <source>
        <dbReference type="Pfam" id="PF09989"/>
    </source>
</evidence>
<keyword evidence="8" id="KW-1185">Reference proteome</keyword>
<dbReference type="PANTHER" id="PTHR32329">
    <property type="entry name" value="BIFUNCTIONAL PROTEIN [INCLUDES 2-HYDROXYACYL-COA DEHYDRATASE (N-TER) AND ITS ACTIVATOR DOMAIN (C_TERM)-RELATED"/>
    <property type="match status" value="1"/>
</dbReference>
<dbReference type="RefSeq" id="WP_183672523.1">
    <property type="nucleotide sequence ID" value="NZ_BMPB01000023.1"/>
</dbReference>